<keyword evidence="4" id="KW-0675">Receptor</keyword>
<evidence type="ECO:0000259" key="3">
    <source>
        <dbReference type="Pfam" id="PF13505"/>
    </source>
</evidence>
<evidence type="ECO:0000313" key="5">
    <source>
        <dbReference type="Proteomes" id="UP000476332"/>
    </source>
</evidence>
<organism evidence="4 5">
    <name type="scientific">Aurantimonas aggregata</name>
    <dbReference type="NCBI Taxonomy" id="2047720"/>
    <lineage>
        <taxon>Bacteria</taxon>
        <taxon>Pseudomonadati</taxon>
        <taxon>Pseudomonadota</taxon>
        <taxon>Alphaproteobacteria</taxon>
        <taxon>Hyphomicrobiales</taxon>
        <taxon>Aurantimonadaceae</taxon>
        <taxon>Aurantimonas</taxon>
    </lineage>
</organism>
<dbReference type="InterPro" id="IPR011250">
    <property type="entry name" value="OMP/PagP_B-barrel"/>
</dbReference>
<reference evidence="4 5" key="1">
    <citation type="submission" date="2020-01" db="EMBL/GenBank/DDBJ databases">
        <title>Genomes of bacteria type strains.</title>
        <authorList>
            <person name="Chen J."/>
            <person name="Zhu S."/>
            <person name="Chen J."/>
        </authorList>
    </citation>
    <scope>NUCLEOTIDE SEQUENCE [LARGE SCALE GENOMIC DNA]</scope>
    <source>
        <strain evidence="4 5">KCTC 52919</strain>
    </source>
</reference>
<feature type="signal peptide" evidence="2">
    <location>
        <begin position="1"/>
        <end position="27"/>
    </location>
</feature>
<dbReference type="Gene3D" id="2.40.160.20">
    <property type="match status" value="1"/>
</dbReference>
<name>A0A6L9MHC8_9HYPH</name>
<feature type="chain" id="PRO_5026818327" evidence="2">
    <location>
        <begin position="28"/>
        <end position="307"/>
    </location>
</feature>
<dbReference type="Proteomes" id="UP000476332">
    <property type="component" value="Unassembled WGS sequence"/>
</dbReference>
<feature type="domain" description="Outer membrane protein beta-barrel" evidence="3">
    <location>
        <begin position="29"/>
        <end position="274"/>
    </location>
</feature>
<evidence type="ECO:0000256" key="1">
    <source>
        <dbReference type="ARBA" id="ARBA00022729"/>
    </source>
</evidence>
<dbReference type="EMBL" id="JAAAMJ010000006">
    <property type="protein sequence ID" value="NDV87217.1"/>
    <property type="molecule type" value="Genomic_DNA"/>
</dbReference>
<evidence type="ECO:0000313" key="4">
    <source>
        <dbReference type="EMBL" id="NDV87217.1"/>
    </source>
</evidence>
<comment type="caution">
    <text evidence="4">The sequence shown here is derived from an EMBL/GenBank/DDBJ whole genome shotgun (WGS) entry which is preliminary data.</text>
</comment>
<proteinExistence type="predicted"/>
<keyword evidence="1 2" id="KW-0732">Signal</keyword>
<keyword evidence="5" id="KW-1185">Reference proteome</keyword>
<dbReference type="SUPFAM" id="SSF56925">
    <property type="entry name" value="OMPA-like"/>
    <property type="match status" value="1"/>
</dbReference>
<protein>
    <submittedName>
        <fullName evidence="4">TonB-dependent receptor</fullName>
    </submittedName>
</protein>
<dbReference type="InterPro" id="IPR027385">
    <property type="entry name" value="Beta-barrel_OMP"/>
</dbReference>
<sequence>MIAMKLMLLTTVAAIGVLSYLGAAAQAADIIEEPIYVEPPVTVYEEPVKENYSGWYIRGDAGYLFSSSGSADYRVFGEEGSRYHYDELKLKGSYTVGAGVGYRVAEHFRADLSLDYYDLEIDGRSDCPSYVGAGCYYNDSSSADVWTAMANAYVDLPYFGPIAPYFGAGLGFAHVGYGKMTNEICNPTCGADGNFIGYHEGKDSWRFASSLMAGASVDLTKQLKLDVGYRYTRVFEGDAFGYDQVDSAFGASGVQGRDHGFDLHAVRAGLRYEFGSGGFGKGKEPVYAAAAPIYEEPAPFYEEPIYK</sequence>
<accession>A0A6L9MHC8</accession>
<evidence type="ECO:0000256" key="2">
    <source>
        <dbReference type="SAM" id="SignalP"/>
    </source>
</evidence>
<gene>
    <name evidence="4" type="ORF">GTW51_10940</name>
</gene>
<dbReference type="Pfam" id="PF13505">
    <property type="entry name" value="OMP_b-brl"/>
    <property type="match status" value="1"/>
</dbReference>
<dbReference type="AlphaFoldDB" id="A0A6L9MHC8"/>